<organism evidence="2 3">
    <name type="scientific">Kitasatospora terrestris</name>
    <dbReference type="NCBI Taxonomy" id="258051"/>
    <lineage>
        <taxon>Bacteria</taxon>
        <taxon>Bacillati</taxon>
        <taxon>Actinomycetota</taxon>
        <taxon>Actinomycetes</taxon>
        <taxon>Kitasatosporales</taxon>
        <taxon>Streptomycetaceae</taxon>
        <taxon>Kitasatospora</taxon>
    </lineage>
</organism>
<dbReference type="RefSeq" id="WP_345697554.1">
    <property type="nucleotide sequence ID" value="NZ_BAABIS010000001.1"/>
</dbReference>
<name>A0ABP9DNH5_9ACTN</name>
<feature type="transmembrane region" description="Helical" evidence="1">
    <location>
        <begin position="159"/>
        <end position="180"/>
    </location>
</feature>
<protein>
    <recommendedName>
        <fullName evidence="4">DUF2206 domain-containing protein</fullName>
    </recommendedName>
</protein>
<feature type="transmembrane region" description="Helical" evidence="1">
    <location>
        <begin position="592"/>
        <end position="612"/>
    </location>
</feature>
<feature type="transmembrane region" description="Helical" evidence="1">
    <location>
        <begin position="129"/>
        <end position="153"/>
    </location>
</feature>
<feature type="transmembrane region" description="Helical" evidence="1">
    <location>
        <begin position="533"/>
        <end position="552"/>
    </location>
</feature>
<feature type="transmembrane region" description="Helical" evidence="1">
    <location>
        <begin position="192"/>
        <end position="211"/>
    </location>
</feature>
<gene>
    <name evidence="2" type="ORF">GCM10023235_32510</name>
</gene>
<keyword evidence="1" id="KW-1133">Transmembrane helix</keyword>
<keyword evidence="3" id="KW-1185">Reference proteome</keyword>
<feature type="transmembrane region" description="Helical" evidence="1">
    <location>
        <begin position="99"/>
        <end position="117"/>
    </location>
</feature>
<sequence length="766" mass="82826">MTVPAVLRGRLGVMVGVSLACVLEAVPGMPAVPRTLAGLWLLLGAPVALWRGTASRVVSTRDASLMLAVGFAVVTDILVALGLNTVLPLFGDDRPLGRLDLSAATMTVLLVIGVLAPEEEREEPPAGSGPPAGAAAVGGLGALALLLSVAGPIRLNNGFSGAVSTVALVTVAALLVLLVVRRRRYPASLLETGLYVAATALLLLNSLRGWYITGHDIQREYKYFRLTLGGSLWDPSTYVDAYNACLSVTLLPVSVVRLTAVPDLYVFKALLPLLFALTPVLVYRSVRNVAPQFVALLSAVYFMVFPTFFSDMTFLGRQEVAFLLLGCSMVVLTDPGRPLARRRWTFSVLMAGVVLSHYSTTYVVVATLGIAFAVDKVWRLAARSREPRPRRRSQNDQSTSFVTWWMVLLPAVLALLWAGPVTGTSGQLQSTLRIVAQNVLHPGQAQSGSSDTSYSLLGGTKASPEELLAEFREESIEQTESQRAAGAYMPLTKLKSTPTPVVAQADLPVTGLGKALEAVGIPVPALNGALRQGAALLLQLLVLVGFVVVFRSRSRSFRPARDQVTLTAGALAVVALFTLLPQLSVDYSVLRAFQQGLFFFAPFVAAGTLWALRWANRRTVPLACVLTTALFLDLTGVVPKVLGGYPAQLQLSNAGRYYDIYYPHAEERQAAFWLAQRTANDKGQLVQTDRYGFSRLQTLLTGKSQGEIFPTFMRTHSYVLLGTTAARKDEVTVFYRGDLITYRYPMGLLDATKNQIYSSEGARIYR</sequence>
<feature type="transmembrane region" description="Helical" evidence="1">
    <location>
        <begin position="289"/>
        <end position="309"/>
    </location>
</feature>
<evidence type="ECO:0000256" key="1">
    <source>
        <dbReference type="SAM" id="Phobius"/>
    </source>
</evidence>
<evidence type="ECO:0000313" key="2">
    <source>
        <dbReference type="EMBL" id="GAA4852828.1"/>
    </source>
</evidence>
<keyword evidence="1" id="KW-0472">Membrane</keyword>
<feature type="transmembrane region" description="Helical" evidence="1">
    <location>
        <begin position="360"/>
        <end position="378"/>
    </location>
</feature>
<feature type="transmembrane region" description="Helical" evidence="1">
    <location>
        <begin position="399"/>
        <end position="418"/>
    </location>
</feature>
<reference evidence="3" key="1">
    <citation type="journal article" date="2019" name="Int. J. Syst. Evol. Microbiol.">
        <title>The Global Catalogue of Microorganisms (GCM) 10K type strain sequencing project: providing services to taxonomists for standard genome sequencing and annotation.</title>
        <authorList>
            <consortium name="The Broad Institute Genomics Platform"/>
            <consortium name="The Broad Institute Genome Sequencing Center for Infectious Disease"/>
            <person name="Wu L."/>
            <person name="Ma J."/>
        </authorList>
    </citation>
    <scope>NUCLEOTIDE SEQUENCE [LARGE SCALE GENOMIC DNA]</scope>
    <source>
        <strain evidence="3">JCM 13006</strain>
    </source>
</reference>
<feature type="transmembrane region" description="Helical" evidence="1">
    <location>
        <begin position="265"/>
        <end position="283"/>
    </location>
</feature>
<dbReference type="EMBL" id="BAABIS010000001">
    <property type="protein sequence ID" value="GAA4852828.1"/>
    <property type="molecule type" value="Genomic_DNA"/>
</dbReference>
<proteinExistence type="predicted"/>
<accession>A0ABP9DNH5</accession>
<dbReference type="Proteomes" id="UP001501752">
    <property type="component" value="Unassembled WGS sequence"/>
</dbReference>
<feature type="transmembrane region" description="Helical" evidence="1">
    <location>
        <begin position="564"/>
        <end position="580"/>
    </location>
</feature>
<feature type="transmembrane region" description="Helical" evidence="1">
    <location>
        <begin position="35"/>
        <end position="53"/>
    </location>
</feature>
<evidence type="ECO:0008006" key="4">
    <source>
        <dbReference type="Google" id="ProtNLM"/>
    </source>
</evidence>
<comment type="caution">
    <text evidence="2">The sequence shown here is derived from an EMBL/GenBank/DDBJ whole genome shotgun (WGS) entry which is preliminary data.</text>
</comment>
<keyword evidence="1" id="KW-0812">Transmembrane</keyword>
<evidence type="ECO:0000313" key="3">
    <source>
        <dbReference type="Proteomes" id="UP001501752"/>
    </source>
</evidence>
<feature type="transmembrane region" description="Helical" evidence="1">
    <location>
        <begin position="65"/>
        <end position="87"/>
    </location>
</feature>